<feature type="active site" description="Proton acceptor" evidence="1">
    <location>
        <position position="63"/>
    </location>
</feature>
<dbReference type="PANTHER" id="PTHR21047:SF2">
    <property type="entry name" value="THYMIDINE DIPHOSPHO-4-KETO-RHAMNOSE 3,5-EPIMERASE"/>
    <property type="match status" value="1"/>
</dbReference>
<evidence type="ECO:0000313" key="4">
    <source>
        <dbReference type="EMBL" id="TMI82349.1"/>
    </source>
</evidence>
<dbReference type="GO" id="GO:0005829">
    <property type="term" value="C:cytosol"/>
    <property type="evidence" value="ECO:0007669"/>
    <property type="project" value="TreeGrafter"/>
</dbReference>
<proteinExistence type="inferred from homology"/>
<accession>A0A537JFN2</accession>
<keyword evidence="3 4" id="KW-0413">Isomerase</keyword>
<dbReference type="InterPro" id="IPR000888">
    <property type="entry name" value="RmlC-like"/>
</dbReference>
<sequence>MGYRFEPLEVRDVVLIQPAAFPDHRGFFMEMYKHSEFAAHGIDDPFVQDNYSHSVRGVLRGLHFQLHPQAQQKLVGVIRGEIFDVAVDIRAGSPTYGRWVGVTLSAENRRLLYVPAGFAHGFCALSDEADVVYKVTAEYAPDLDGGILWNDPALGIRWPIAEPILSPKDTRLPLLREAKTNFVYTEERSCVCS</sequence>
<evidence type="ECO:0000256" key="3">
    <source>
        <dbReference type="RuleBase" id="RU364069"/>
    </source>
</evidence>
<dbReference type="PANTHER" id="PTHR21047">
    <property type="entry name" value="DTDP-6-DEOXY-D-GLUCOSE-3,5 EPIMERASE"/>
    <property type="match status" value="1"/>
</dbReference>
<comment type="similarity">
    <text evidence="3">Belongs to the dTDP-4-dehydrorhamnose 3,5-epimerase family.</text>
</comment>
<comment type="function">
    <text evidence="3">Catalyzes the epimerization of the C3' and C5'positions of dTDP-6-deoxy-D-xylo-4-hexulose, forming dTDP-6-deoxy-L-lyxo-4-hexulose.</text>
</comment>
<feature type="site" description="Participates in a stacking interaction with the thymidine ring of dTDP-4-oxo-6-deoxyglucose" evidence="2">
    <location>
        <position position="139"/>
    </location>
</feature>
<evidence type="ECO:0000256" key="1">
    <source>
        <dbReference type="PIRSR" id="PIRSR600888-1"/>
    </source>
</evidence>
<dbReference type="Gene3D" id="2.60.120.10">
    <property type="entry name" value="Jelly Rolls"/>
    <property type="match status" value="1"/>
</dbReference>
<dbReference type="SUPFAM" id="SSF51182">
    <property type="entry name" value="RmlC-like cupins"/>
    <property type="match status" value="1"/>
</dbReference>
<comment type="pathway">
    <text evidence="3">Carbohydrate biosynthesis; dTDP-L-rhamnose biosynthesis.</text>
</comment>
<protein>
    <recommendedName>
        <fullName evidence="3">dTDP-4-dehydrorhamnose 3,5-epimerase</fullName>
        <ecNumber evidence="3">5.1.3.13</ecNumber>
    </recommendedName>
    <alternativeName>
        <fullName evidence="3">Thymidine diphospho-4-keto-rhamnose 3,5-epimerase</fullName>
    </alternativeName>
</protein>
<dbReference type="UniPathway" id="UPA00124"/>
<dbReference type="NCBIfam" id="TIGR01221">
    <property type="entry name" value="rmlC"/>
    <property type="match status" value="1"/>
</dbReference>
<feature type="active site" description="Proton donor" evidence="1">
    <location>
        <position position="133"/>
    </location>
</feature>
<dbReference type="GO" id="GO:0019305">
    <property type="term" value="P:dTDP-rhamnose biosynthetic process"/>
    <property type="evidence" value="ECO:0007669"/>
    <property type="project" value="UniProtKB-UniRule"/>
</dbReference>
<dbReference type="Proteomes" id="UP000320048">
    <property type="component" value="Unassembled WGS sequence"/>
</dbReference>
<dbReference type="EC" id="5.1.3.13" evidence="3"/>
<dbReference type="Pfam" id="PF00908">
    <property type="entry name" value="dTDP_sugar_isom"/>
    <property type="match status" value="1"/>
</dbReference>
<dbReference type="EMBL" id="VBAO01000131">
    <property type="protein sequence ID" value="TMI82349.1"/>
    <property type="molecule type" value="Genomic_DNA"/>
</dbReference>
<dbReference type="GO" id="GO:0000271">
    <property type="term" value="P:polysaccharide biosynthetic process"/>
    <property type="evidence" value="ECO:0007669"/>
    <property type="project" value="TreeGrafter"/>
</dbReference>
<dbReference type="CDD" id="cd00438">
    <property type="entry name" value="cupin_RmlC"/>
    <property type="match status" value="1"/>
</dbReference>
<comment type="subunit">
    <text evidence="3">Homodimer.</text>
</comment>
<dbReference type="AlphaFoldDB" id="A0A537JFN2"/>
<name>A0A537JFN2_9BACT</name>
<reference evidence="4 5" key="1">
    <citation type="journal article" date="2019" name="Nat. Microbiol.">
        <title>Mediterranean grassland soil C-N compound turnover is dependent on rainfall and depth, and is mediated by genomically divergent microorganisms.</title>
        <authorList>
            <person name="Diamond S."/>
            <person name="Andeer P.F."/>
            <person name="Li Z."/>
            <person name="Crits-Christoph A."/>
            <person name="Burstein D."/>
            <person name="Anantharaman K."/>
            <person name="Lane K.R."/>
            <person name="Thomas B.C."/>
            <person name="Pan C."/>
            <person name="Northen T.R."/>
            <person name="Banfield J.F."/>
        </authorList>
    </citation>
    <scope>NUCLEOTIDE SEQUENCE [LARGE SCALE GENOMIC DNA]</scope>
    <source>
        <strain evidence="4">NP_7</strain>
    </source>
</reference>
<dbReference type="InterPro" id="IPR014710">
    <property type="entry name" value="RmlC-like_jellyroll"/>
</dbReference>
<dbReference type="InterPro" id="IPR011051">
    <property type="entry name" value="RmlC_Cupin_sf"/>
</dbReference>
<dbReference type="GO" id="GO:0008830">
    <property type="term" value="F:dTDP-4-dehydrorhamnose 3,5-epimerase activity"/>
    <property type="evidence" value="ECO:0007669"/>
    <property type="project" value="UniProtKB-UniRule"/>
</dbReference>
<comment type="caution">
    <text evidence="4">The sequence shown here is derived from an EMBL/GenBank/DDBJ whole genome shotgun (WGS) entry which is preliminary data.</text>
</comment>
<gene>
    <name evidence="4" type="primary">rfbC</name>
    <name evidence="4" type="ORF">E6H04_04905</name>
</gene>
<organism evidence="4 5">
    <name type="scientific">Candidatus Segetimicrobium genomatis</name>
    <dbReference type="NCBI Taxonomy" id="2569760"/>
    <lineage>
        <taxon>Bacteria</taxon>
        <taxon>Bacillati</taxon>
        <taxon>Candidatus Sysuimicrobiota</taxon>
        <taxon>Candidatus Sysuimicrobiia</taxon>
        <taxon>Candidatus Sysuimicrobiales</taxon>
        <taxon>Candidatus Segetimicrobiaceae</taxon>
        <taxon>Candidatus Segetimicrobium</taxon>
    </lineage>
</organism>
<comment type="catalytic activity">
    <reaction evidence="3">
        <text>dTDP-4-dehydro-6-deoxy-alpha-D-glucose = dTDP-4-dehydro-beta-L-rhamnose</text>
        <dbReference type="Rhea" id="RHEA:16969"/>
        <dbReference type="ChEBI" id="CHEBI:57649"/>
        <dbReference type="ChEBI" id="CHEBI:62830"/>
        <dbReference type="EC" id="5.1.3.13"/>
    </reaction>
</comment>
<evidence type="ECO:0000256" key="2">
    <source>
        <dbReference type="PIRSR" id="PIRSR600888-3"/>
    </source>
</evidence>
<evidence type="ECO:0000313" key="5">
    <source>
        <dbReference type="Proteomes" id="UP000320048"/>
    </source>
</evidence>